<dbReference type="InterPro" id="IPR011051">
    <property type="entry name" value="RmlC_Cupin_sf"/>
</dbReference>
<evidence type="ECO:0000256" key="4">
    <source>
        <dbReference type="ARBA" id="ARBA00030762"/>
    </source>
</evidence>
<organism evidence="9 10">
    <name type="scientific">Collinsella aerofaciens</name>
    <dbReference type="NCBI Taxonomy" id="74426"/>
    <lineage>
        <taxon>Bacteria</taxon>
        <taxon>Bacillati</taxon>
        <taxon>Actinomycetota</taxon>
        <taxon>Coriobacteriia</taxon>
        <taxon>Coriobacteriales</taxon>
        <taxon>Coriobacteriaceae</taxon>
        <taxon>Collinsella</taxon>
    </lineage>
</organism>
<keyword evidence="2 5" id="KW-0862">Zinc</keyword>
<accession>A0AAW6AIL6</accession>
<dbReference type="PIRSF" id="PIRSF036894">
    <property type="entry name" value="PMI_Firm_short"/>
    <property type="match status" value="1"/>
</dbReference>
<proteinExistence type="predicted"/>
<evidence type="ECO:0000313" key="9">
    <source>
        <dbReference type="EMBL" id="MDB1838399.1"/>
    </source>
</evidence>
<evidence type="ECO:0000256" key="1">
    <source>
        <dbReference type="ARBA" id="ARBA00022723"/>
    </source>
</evidence>
<dbReference type="Gene3D" id="2.60.120.10">
    <property type="entry name" value="Jelly Rolls"/>
    <property type="match status" value="2"/>
</dbReference>
<dbReference type="CDD" id="cd07010">
    <property type="entry name" value="cupin_PMI_type_I_N_bac"/>
    <property type="match status" value="1"/>
</dbReference>
<feature type="binding site" evidence="5">
    <location>
        <position position="117"/>
    </location>
    <ligand>
        <name>Zn(2+)</name>
        <dbReference type="ChEBI" id="CHEBI:29105"/>
    </ligand>
</feature>
<evidence type="ECO:0000256" key="5">
    <source>
        <dbReference type="PIRSR" id="PIRSR036894-1"/>
    </source>
</evidence>
<feature type="active site" evidence="6">
    <location>
        <position position="194"/>
    </location>
</feature>
<evidence type="ECO:0000259" key="7">
    <source>
        <dbReference type="Pfam" id="PF20511"/>
    </source>
</evidence>
<protein>
    <recommendedName>
        <fullName evidence="3">Phosphohexomutase</fullName>
    </recommendedName>
    <alternativeName>
        <fullName evidence="4">Phosphomannose isomerase</fullName>
    </alternativeName>
</protein>
<comment type="caution">
    <text evidence="9">The sequence shown here is derived from an EMBL/GenBank/DDBJ whole genome shotgun (WGS) entry which is preliminary data.</text>
</comment>
<dbReference type="PANTHER" id="PTHR42742:SF3">
    <property type="entry name" value="FRUCTOKINASE"/>
    <property type="match status" value="1"/>
</dbReference>
<feature type="domain" description="Phosphomannose isomerase type I catalytic" evidence="7">
    <location>
        <begin position="6"/>
        <end position="106"/>
    </location>
</feature>
<keyword evidence="1 5" id="KW-0479">Metal-binding</keyword>
<dbReference type="GO" id="GO:0008270">
    <property type="term" value="F:zinc ion binding"/>
    <property type="evidence" value="ECO:0007669"/>
    <property type="project" value="InterPro"/>
</dbReference>
<gene>
    <name evidence="9" type="ORF">PMW86_02155</name>
</gene>
<evidence type="ECO:0000259" key="8">
    <source>
        <dbReference type="Pfam" id="PF21621"/>
    </source>
</evidence>
<comment type="cofactor">
    <cofactor evidence="5">
        <name>Zn(2+)</name>
        <dbReference type="ChEBI" id="CHEBI:29105"/>
    </cofactor>
    <text evidence="5">Binds 1 zinc ion per subunit.</text>
</comment>
<keyword evidence="9" id="KW-0413">Isomerase</keyword>
<dbReference type="PANTHER" id="PTHR42742">
    <property type="entry name" value="TRANSCRIPTIONAL REPRESSOR MPRA"/>
    <property type="match status" value="1"/>
</dbReference>
<name>A0AAW6AIL6_9ACTN</name>
<evidence type="ECO:0000256" key="2">
    <source>
        <dbReference type="ARBA" id="ARBA00022833"/>
    </source>
</evidence>
<dbReference type="InterPro" id="IPR046457">
    <property type="entry name" value="PMI_typeI_cat"/>
</dbReference>
<dbReference type="InterPro" id="IPR051804">
    <property type="entry name" value="Carb_Metab_Reg_Kinase/Isom"/>
</dbReference>
<dbReference type="RefSeq" id="WP_195520985.1">
    <property type="nucleotide sequence ID" value="NZ_JADNPG010000011.1"/>
</dbReference>
<dbReference type="InterPro" id="IPR049071">
    <property type="entry name" value="MPI_cupin_dom"/>
</dbReference>
<reference evidence="9" key="1">
    <citation type="submission" date="2023-01" db="EMBL/GenBank/DDBJ databases">
        <title>Human gut microbiome strain richness.</title>
        <authorList>
            <person name="Chen-Liaw A."/>
        </authorList>
    </citation>
    <scope>NUCLEOTIDE SEQUENCE</scope>
    <source>
        <strain evidence="9">D54st1_D6_D54t1_190329</strain>
    </source>
</reference>
<evidence type="ECO:0000256" key="3">
    <source>
        <dbReference type="ARBA" id="ARBA00029741"/>
    </source>
</evidence>
<dbReference type="GO" id="GO:0004476">
    <property type="term" value="F:mannose-6-phosphate isomerase activity"/>
    <property type="evidence" value="ECO:0007669"/>
    <property type="project" value="InterPro"/>
</dbReference>
<dbReference type="AlphaFoldDB" id="A0AAW6AIL6"/>
<dbReference type="Pfam" id="PF21621">
    <property type="entry name" value="MPI_cupin_dom"/>
    <property type="match status" value="1"/>
</dbReference>
<dbReference type="SUPFAM" id="SSF51182">
    <property type="entry name" value="RmlC-like cupins"/>
    <property type="match status" value="1"/>
</dbReference>
<evidence type="ECO:0000313" key="10">
    <source>
        <dbReference type="Proteomes" id="UP001212741"/>
    </source>
</evidence>
<dbReference type="Proteomes" id="UP001212741">
    <property type="component" value="Unassembled WGS sequence"/>
</dbReference>
<feature type="binding site" evidence="5">
    <location>
        <position position="174"/>
    </location>
    <ligand>
        <name>Zn(2+)</name>
        <dbReference type="ChEBI" id="CHEBI:29105"/>
    </ligand>
</feature>
<dbReference type="InterPro" id="IPR014710">
    <property type="entry name" value="RmlC-like_jellyroll"/>
</dbReference>
<dbReference type="Pfam" id="PF20511">
    <property type="entry name" value="PMI_typeI_cat"/>
    <property type="match status" value="1"/>
</dbReference>
<dbReference type="GO" id="GO:0005975">
    <property type="term" value="P:carbohydrate metabolic process"/>
    <property type="evidence" value="ECO:0007669"/>
    <property type="project" value="InterPro"/>
</dbReference>
<feature type="domain" description="Mannose-6-phosphate isomerase cupin" evidence="8">
    <location>
        <begin position="247"/>
        <end position="311"/>
    </location>
</feature>
<sequence>MNMSDLIKLTPIFHEKIWGGRQLETVFGYDIPEGPIGECWAISAHPNGDCQIAEGPYAGHTLSWLWAERRELFGNCEGKEFPLLIKILDAKDDLSIQIHPNDEYAAEHENGSLGKTECWYVLDCEPGATIIVGQRAKDRVEAAQMIEEGRWDDMLNVLPIHKGDFFQIDSGTVHAIKTGTLILETQQSSDVTYRLYDYDRPGTDGKLRPLHIEQSLDCIDFDAQAPVDGTVTAPEVDGVTELESNSCYTVDRVRVNGSKTLDQRWPFMCLSVIDGEGTVCGDPVHKGSHLLAPSTVDKIELEGKMELIISHL</sequence>
<evidence type="ECO:0000256" key="6">
    <source>
        <dbReference type="PIRSR" id="PIRSR036894-2"/>
    </source>
</evidence>
<dbReference type="InterPro" id="IPR014628">
    <property type="entry name" value="Man6P_isomerase_Firm_short"/>
</dbReference>
<feature type="binding site" evidence="5">
    <location>
        <position position="99"/>
    </location>
    <ligand>
        <name>Zn(2+)</name>
        <dbReference type="ChEBI" id="CHEBI:29105"/>
    </ligand>
</feature>
<dbReference type="EMBL" id="JAQLEC010000005">
    <property type="protein sequence ID" value="MDB1838399.1"/>
    <property type="molecule type" value="Genomic_DNA"/>
</dbReference>